<dbReference type="RefSeq" id="XP_011310699.1">
    <property type="nucleotide sequence ID" value="XM_011312397.1"/>
</dbReference>
<dbReference type="Gene3D" id="1.10.1370.10">
    <property type="entry name" value="Neurolysin, domain 3"/>
    <property type="match status" value="1"/>
</dbReference>
<name>A0A9R1THM1_9HYME</name>
<dbReference type="GO" id="GO:0004222">
    <property type="term" value="F:metalloendopeptidase activity"/>
    <property type="evidence" value="ECO:0007669"/>
    <property type="project" value="InterPro"/>
</dbReference>
<keyword evidence="9" id="KW-1185">Reference proteome</keyword>
<evidence type="ECO:0000313" key="10">
    <source>
        <dbReference type="RefSeq" id="XP_011310699.1"/>
    </source>
</evidence>
<keyword evidence="4 7" id="KW-0378">Hydrolase</keyword>
<dbReference type="Proteomes" id="UP000694866">
    <property type="component" value="Unplaced"/>
</dbReference>
<organism evidence="9 10">
    <name type="scientific">Fopius arisanus</name>
    <dbReference type="NCBI Taxonomy" id="64838"/>
    <lineage>
        <taxon>Eukaryota</taxon>
        <taxon>Metazoa</taxon>
        <taxon>Ecdysozoa</taxon>
        <taxon>Arthropoda</taxon>
        <taxon>Hexapoda</taxon>
        <taxon>Insecta</taxon>
        <taxon>Pterygota</taxon>
        <taxon>Neoptera</taxon>
        <taxon>Endopterygota</taxon>
        <taxon>Hymenoptera</taxon>
        <taxon>Apocrita</taxon>
        <taxon>Ichneumonoidea</taxon>
        <taxon>Braconidae</taxon>
        <taxon>Opiinae</taxon>
        <taxon>Fopius</taxon>
    </lineage>
</organism>
<keyword evidence="3 7" id="KW-0479">Metal-binding</keyword>
<evidence type="ECO:0000256" key="2">
    <source>
        <dbReference type="ARBA" id="ARBA00022670"/>
    </source>
</evidence>
<dbReference type="InterPro" id="IPR001567">
    <property type="entry name" value="Pept_M3A_M3B_dom"/>
</dbReference>
<reference evidence="10" key="1">
    <citation type="submission" date="2025-08" db="UniProtKB">
        <authorList>
            <consortium name="RefSeq"/>
        </authorList>
    </citation>
    <scope>IDENTIFICATION</scope>
    <source>
        <strain evidence="10">USDA-PBARC FA_bdor</strain>
        <tissue evidence="10">Whole organism</tissue>
    </source>
</reference>
<dbReference type="KEGG" id="fas:105271068"/>
<dbReference type="GO" id="GO:0006508">
    <property type="term" value="P:proteolysis"/>
    <property type="evidence" value="ECO:0007669"/>
    <property type="project" value="UniProtKB-KW"/>
</dbReference>
<dbReference type="InterPro" id="IPR034005">
    <property type="entry name" value="M3A_DCP"/>
</dbReference>
<dbReference type="PANTHER" id="PTHR11804:SF83">
    <property type="entry name" value="LD37516P"/>
    <property type="match status" value="1"/>
</dbReference>
<feature type="domain" description="Peptidase M3A/M3B catalytic" evidence="8">
    <location>
        <begin position="263"/>
        <end position="717"/>
    </location>
</feature>
<dbReference type="GeneID" id="105271068"/>
<accession>A0A9R1THM1</accession>
<dbReference type="SUPFAM" id="SSF55486">
    <property type="entry name" value="Metalloproteases ('zincins'), catalytic domain"/>
    <property type="match status" value="1"/>
</dbReference>
<evidence type="ECO:0000259" key="8">
    <source>
        <dbReference type="Pfam" id="PF01432"/>
    </source>
</evidence>
<dbReference type="InterPro" id="IPR045090">
    <property type="entry name" value="Pept_M3A_M3B"/>
</dbReference>
<dbReference type="Pfam" id="PF01432">
    <property type="entry name" value="Peptidase_M3"/>
    <property type="match status" value="1"/>
</dbReference>
<dbReference type="PANTHER" id="PTHR11804">
    <property type="entry name" value="PROTEASE M3 THIMET OLIGOPEPTIDASE-RELATED"/>
    <property type="match status" value="1"/>
</dbReference>
<keyword evidence="2 7" id="KW-0645">Protease</keyword>
<keyword evidence="5 7" id="KW-0862">Zinc</keyword>
<sequence length="725" mass="83559">MAIAFCGKRVILTRNSFFKTLKRRNGYIILLPEIGEDLPEKNPLLKEDGLPEFNTFTIEKSMAAIGQQTVLFEQGIAKIENDIKEAEKLDIVTQVLHPLEDLSIPLETTWGVTKALYFGNQSLMPTKYYLNIHNRMIRARATKFTSLPIYKALKEAFASKVPLTPEQKRLIQKYLLEGRLNGLDLTEKQTEDLQHSIFHLHKKTTEMLKKVEIATSMFKTTVSDPTVMKDFPEDFLRQISVDSKNPRTGPWKITLEPRIYSQFMENCPDRELRWNVWQAYVGRCALHMENTLRTSGNLEDIRDHRKNQAKVLGYRCYAEMSMVTKTAGSLETVYSVLSRLLETARPAQEQELQELTTFAHDRGFDGDLLWWDVDYWSKKHRRTVYNYKDEVLCEYFPLPQVLKGLFGLIEELFDVRIVEGRKTDVWHTDVRFFDVIDLKGSAEPIAHFYLDPYAREKHKMNLEEGGWMVGMQSASKIMMTKPLAALVFNFPTPYADVPSLLSVKDVVKLFEKVGTALQHMLTTVSYGEIAGLANVEWDSVGVSGHFMANWCYEPRVIKKISSHYRTGEALGEEHVDSIRKIRSQMAGFMLSKEIYLSRCDLELHESEDFWPKIQKRLWEEHFVIPHDSDDSQITAWSSIFCHNLGAAYYSDLWSQMIAADVYSAFLETKGDKEAVRETANRFRETFLSLGGSVPAGEVFRRFRGRDPNSKALLKNLGLQSKDPRE</sequence>
<comment type="cofactor">
    <cofactor evidence="7">
        <name>Zn(2+)</name>
        <dbReference type="ChEBI" id="CHEBI:29105"/>
    </cofactor>
    <text evidence="7">Binds 1 zinc ion.</text>
</comment>
<evidence type="ECO:0000256" key="1">
    <source>
        <dbReference type="ARBA" id="ARBA00006040"/>
    </source>
</evidence>
<evidence type="ECO:0000256" key="5">
    <source>
        <dbReference type="ARBA" id="ARBA00022833"/>
    </source>
</evidence>
<keyword evidence="6 7" id="KW-0482">Metalloprotease</keyword>
<evidence type="ECO:0000313" key="9">
    <source>
        <dbReference type="Proteomes" id="UP000694866"/>
    </source>
</evidence>
<evidence type="ECO:0000256" key="3">
    <source>
        <dbReference type="ARBA" id="ARBA00022723"/>
    </source>
</evidence>
<dbReference type="CDD" id="cd06456">
    <property type="entry name" value="M3A_DCP"/>
    <property type="match status" value="1"/>
</dbReference>
<dbReference type="GO" id="GO:0046872">
    <property type="term" value="F:metal ion binding"/>
    <property type="evidence" value="ECO:0007669"/>
    <property type="project" value="UniProtKB-UniRule"/>
</dbReference>
<proteinExistence type="inferred from homology"/>
<dbReference type="InterPro" id="IPR024077">
    <property type="entry name" value="Neurolysin/TOP_dom2"/>
</dbReference>
<dbReference type="InterPro" id="IPR024079">
    <property type="entry name" value="MetalloPept_cat_dom_sf"/>
</dbReference>
<dbReference type="OrthoDB" id="534666at2759"/>
<evidence type="ECO:0000256" key="7">
    <source>
        <dbReference type="RuleBase" id="RU003435"/>
    </source>
</evidence>
<comment type="similarity">
    <text evidence="1 7">Belongs to the peptidase M3 family.</text>
</comment>
<evidence type="ECO:0000256" key="4">
    <source>
        <dbReference type="ARBA" id="ARBA00022801"/>
    </source>
</evidence>
<evidence type="ECO:0000256" key="6">
    <source>
        <dbReference type="ARBA" id="ARBA00023049"/>
    </source>
</evidence>
<dbReference type="AlphaFoldDB" id="A0A9R1THM1"/>
<dbReference type="Gene3D" id="3.40.390.10">
    <property type="entry name" value="Collagenase (Catalytic Domain)"/>
    <property type="match status" value="1"/>
</dbReference>
<protein>
    <submittedName>
        <fullName evidence="10">Probable cytosolic oligopeptidase A</fullName>
    </submittedName>
</protein>
<gene>
    <name evidence="10" type="primary">LOC105271068</name>
</gene>